<sequence>MYPGAYVETTPDKPAVIHADTGEVRTFAELDSNSRKLARYLRDAGIGVGDDVAFLSDNIPAVFEVYWAGLRSGYYVTGVNHHLTADEVAYILTDCDAKALLVSAAHLDKAAAVAELVPGLTVLIALDAETTGEFRSYAEVLADTSDAPLADEPRGVDMLYSSGTTGRPKGIKSALPDRQVGDPGDTYTALFSQLYGFDENTVYYSAAPTYHAAPLRFGGVVNALGGTIVMATRFDAEQALAAIEKYHVTHSQWVPTMFVRMLKLPAQTRAKYDVSSQQVAIHAAAPCPVEVKARLIDWWGPIVHEYYSSTEANGLTFVDSHDWLIRPGTVGRPALGVLHICGPDGADLPVGETGVVYFERDALPFEYHNDPAKTQAAQHPQHPTWTTTGDIGHLDEDGYLYLTDRVAFTIITGGVNIYPQEIESALAMHPAILDVAVIGVPDDELGEVAKAVVQPAPGIQPSDELAAEILDSLRGTIADYKIPRSVDFADELPRSATGKLVKGILAAQYR</sequence>
<dbReference type="InterPro" id="IPR025110">
    <property type="entry name" value="AMP-bd_C"/>
</dbReference>
<proteinExistence type="predicted"/>
<dbReference type="Gene3D" id="3.40.50.12780">
    <property type="entry name" value="N-terminal domain of ligase-like"/>
    <property type="match status" value="1"/>
</dbReference>
<dbReference type="OrthoDB" id="9803968at2"/>
<evidence type="ECO:0000313" key="4">
    <source>
        <dbReference type="Proteomes" id="UP000250028"/>
    </source>
</evidence>
<dbReference type="InterPro" id="IPR020845">
    <property type="entry name" value="AMP-binding_CS"/>
</dbReference>
<evidence type="ECO:0000259" key="2">
    <source>
        <dbReference type="Pfam" id="PF13193"/>
    </source>
</evidence>
<dbReference type="InterPro" id="IPR000873">
    <property type="entry name" value="AMP-dep_synth/lig_dom"/>
</dbReference>
<dbReference type="Proteomes" id="UP000250028">
    <property type="component" value="Unassembled WGS sequence"/>
</dbReference>
<dbReference type="SUPFAM" id="SSF56801">
    <property type="entry name" value="Acetyl-CoA synthetase-like"/>
    <property type="match status" value="1"/>
</dbReference>
<dbReference type="Pfam" id="PF13193">
    <property type="entry name" value="AMP-binding_C"/>
    <property type="match status" value="1"/>
</dbReference>
<feature type="domain" description="AMP-binding enzyme C-terminal" evidence="2">
    <location>
        <begin position="421"/>
        <end position="499"/>
    </location>
</feature>
<evidence type="ECO:0000259" key="1">
    <source>
        <dbReference type="Pfam" id="PF00501"/>
    </source>
</evidence>
<dbReference type="GO" id="GO:0016405">
    <property type="term" value="F:CoA-ligase activity"/>
    <property type="evidence" value="ECO:0007669"/>
    <property type="project" value="TreeGrafter"/>
</dbReference>
<protein>
    <submittedName>
        <fullName evidence="3">Fatty-acyl-CoA synthase</fullName>
    </submittedName>
</protein>
<dbReference type="InterPro" id="IPR045851">
    <property type="entry name" value="AMP-bd_C_sf"/>
</dbReference>
<evidence type="ECO:0000313" key="3">
    <source>
        <dbReference type="EMBL" id="SSA33172.1"/>
    </source>
</evidence>
<dbReference type="AlphaFoldDB" id="A0A2Y9BSZ3"/>
<dbReference type="InterPro" id="IPR042099">
    <property type="entry name" value="ANL_N_sf"/>
</dbReference>
<gene>
    <name evidence="3" type="ORF">SAMN04489750_0445</name>
</gene>
<accession>A0A2Y9BSZ3</accession>
<dbReference type="PANTHER" id="PTHR24096:SF323">
    <property type="entry name" value="BLR3536 PROTEIN"/>
    <property type="match status" value="1"/>
</dbReference>
<dbReference type="PROSITE" id="PS00455">
    <property type="entry name" value="AMP_BINDING"/>
    <property type="match status" value="1"/>
</dbReference>
<keyword evidence="4" id="KW-1185">Reference proteome</keyword>
<name>A0A2Y9BSZ3_9MICO</name>
<dbReference type="EMBL" id="UESZ01000001">
    <property type="protein sequence ID" value="SSA33172.1"/>
    <property type="molecule type" value="Genomic_DNA"/>
</dbReference>
<dbReference type="RefSeq" id="WP_109683901.1">
    <property type="nucleotide sequence ID" value="NZ_QGDN01000001.1"/>
</dbReference>
<dbReference type="Pfam" id="PF00501">
    <property type="entry name" value="AMP-binding"/>
    <property type="match status" value="1"/>
</dbReference>
<dbReference type="PANTHER" id="PTHR24096">
    <property type="entry name" value="LONG-CHAIN-FATTY-ACID--COA LIGASE"/>
    <property type="match status" value="1"/>
</dbReference>
<dbReference type="Gene3D" id="3.30.300.30">
    <property type="match status" value="1"/>
</dbReference>
<reference evidence="4" key="1">
    <citation type="submission" date="2016-10" db="EMBL/GenBank/DDBJ databases">
        <authorList>
            <person name="Varghese N."/>
            <person name="Submissions S."/>
        </authorList>
    </citation>
    <scope>NUCLEOTIDE SEQUENCE [LARGE SCALE GENOMIC DNA]</scope>
    <source>
        <strain evidence="4">DSM 22951</strain>
    </source>
</reference>
<organism evidence="3 4">
    <name type="scientific">Branchiibius hedensis</name>
    <dbReference type="NCBI Taxonomy" id="672460"/>
    <lineage>
        <taxon>Bacteria</taxon>
        <taxon>Bacillati</taxon>
        <taxon>Actinomycetota</taxon>
        <taxon>Actinomycetes</taxon>
        <taxon>Micrococcales</taxon>
        <taxon>Dermacoccaceae</taxon>
        <taxon>Branchiibius</taxon>
    </lineage>
</organism>
<feature type="domain" description="AMP-dependent synthetase/ligase" evidence="1">
    <location>
        <begin position="7"/>
        <end position="360"/>
    </location>
</feature>